<dbReference type="GO" id="GO:1902670">
    <property type="term" value="F:carbon dioxide binding"/>
    <property type="evidence" value="ECO:0007669"/>
    <property type="project" value="TreeGrafter"/>
</dbReference>
<evidence type="ECO:0000313" key="2">
    <source>
        <dbReference type="EMBL" id="OAA30668.1"/>
    </source>
</evidence>
<dbReference type="SUPFAM" id="SSF159127">
    <property type="entry name" value="HupF/HypC-like"/>
    <property type="match status" value="1"/>
</dbReference>
<accession>A0A176K1A9</accession>
<dbReference type="AlphaFoldDB" id="A0A176K1A9"/>
<dbReference type="GO" id="GO:0005506">
    <property type="term" value="F:iron ion binding"/>
    <property type="evidence" value="ECO:0007669"/>
    <property type="project" value="TreeGrafter"/>
</dbReference>
<dbReference type="Pfam" id="PF01455">
    <property type="entry name" value="HupF_HypC"/>
    <property type="match status" value="1"/>
</dbReference>
<dbReference type="Proteomes" id="UP000077339">
    <property type="component" value="Unassembled WGS sequence"/>
</dbReference>
<dbReference type="Gene3D" id="2.30.30.140">
    <property type="match status" value="1"/>
</dbReference>
<gene>
    <name evidence="2" type="ORF">AT15_09570</name>
</gene>
<keyword evidence="3" id="KW-1185">Reference proteome</keyword>
<sequence>MCLAVPLKIIEIKGNKALAEKSGVKLEIDVRLIKDLKRGDYVLVHAGFAIQKVDVDSAMEIEKAAERLGEYLGK</sequence>
<protein>
    <submittedName>
        <fullName evidence="2">Hydrogenase assembly protein HupF</fullName>
    </submittedName>
</protein>
<organism evidence="2 3">
    <name type="scientific">Kosmotoga arenicorallina S304</name>
    <dbReference type="NCBI Taxonomy" id="1453497"/>
    <lineage>
        <taxon>Bacteria</taxon>
        <taxon>Thermotogati</taxon>
        <taxon>Thermotogota</taxon>
        <taxon>Thermotogae</taxon>
        <taxon>Kosmotogales</taxon>
        <taxon>Kosmotogaceae</taxon>
        <taxon>Kosmotoga</taxon>
    </lineage>
</organism>
<dbReference type="PANTHER" id="PTHR35177">
    <property type="entry name" value="HYDROGENASE MATURATION FACTOR HYBG"/>
    <property type="match status" value="1"/>
</dbReference>
<dbReference type="PRINTS" id="PR00445">
    <property type="entry name" value="HUPFHYPC"/>
</dbReference>
<proteinExistence type="inferred from homology"/>
<dbReference type="NCBIfam" id="TIGR00074">
    <property type="entry name" value="hypC_hupF"/>
    <property type="match status" value="1"/>
</dbReference>
<dbReference type="InterPro" id="IPR001109">
    <property type="entry name" value="Hydrogenase_HupF/HypC"/>
</dbReference>
<comment type="caution">
    <text evidence="2">The sequence shown here is derived from an EMBL/GenBank/DDBJ whole genome shotgun (WGS) entry which is preliminary data.</text>
</comment>
<dbReference type="EMBL" id="JFHK01000007">
    <property type="protein sequence ID" value="OAA30668.1"/>
    <property type="molecule type" value="Genomic_DNA"/>
</dbReference>
<dbReference type="PANTHER" id="PTHR35177:SF2">
    <property type="entry name" value="HYDROGENASE MATURATION FACTOR HYBG"/>
    <property type="match status" value="1"/>
</dbReference>
<name>A0A176K1A9_9BACT</name>
<dbReference type="OrthoDB" id="9806017at2"/>
<dbReference type="InterPro" id="IPR019812">
    <property type="entry name" value="Hydgase_assmbl_chp_CS"/>
</dbReference>
<evidence type="ECO:0000313" key="3">
    <source>
        <dbReference type="Proteomes" id="UP000077339"/>
    </source>
</evidence>
<dbReference type="PROSITE" id="PS01097">
    <property type="entry name" value="HUPF_HYPC"/>
    <property type="match status" value="1"/>
</dbReference>
<evidence type="ECO:0000256" key="1">
    <source>
        <dbReference type="ARBA" id="ARBA00006018"/>
    </source>
</evidence>
<dbReference type="PATRIC" id="fig|1453497.3.peg.1896"/>
<dbReference type="GO" id="GO:0051604">
    <property type="term" value="P:protein maturation"/>
    <property type="evidence" value="ECO:0007669"/>
    <property type="project" value="TreeGrafter"/>
</dbReference>
<dbReference type="STRING" id="1453497.AT15_09570"/>
<reference evidence="2 3" key="1">
    <citation type="submission" date="2014-02" db="EMBL/GenBank/DDBJ databases">
        <title>Kosmotoga genome sequencing.</title>
        <authorList>
            <person name="Pollo S.M."/>
            <person name="Charchuk R."/>
            <person name="Nesbo C.L."/>
        </authorList>
    </citation>
    <scope>NUCLEOTIDE SEQUENCE [LARGE SCALE GENOMIC DNA]</scope>
    <source>
        <strain evidence="2 3">S304</strain>
    </source>
</reference>
<dbReference type="RefSeq" id="WP_068347212.1">
    <property type="nucleotide sequence ID" value="NZ_JFHK01000007.1"/>
</dbReference>
<comment type="similarity">
    <text evidence="1">Belongs to the HupF/HypC family.</text>
</comment>